<dbReference type="InterPro" id="IPR016181">
    <property type="entry name" value="Acyl_CoA_acyltransferase"/>
</dbReference>
<accession>A0A9W6CZV2</accession>
<gene>
    <name evidence="2" type="ORF">ARHIZOSPH14_11450</name>
</gene>
<name>A0A9W6CZV2_9MICO</name>
<reference evidence="2" key="1">
    <citation type="submission" date="2022-12" db="EMBL/GenBank/DDBJ databases">
        <title>Reference genome sequencing for broad-spectrum identification of bacterial and archaeal isolates by mass spectrometry.</title>
        <authorList>
            <person name="Sekiguchi Y."/>
            <person name="Tourlousse D.M."/>
        </authorList>
    </citation>
    <scope>NUCLEOTIDE SEQUENCE</scope>
    <source>
        <strain evidence="2">14</strain>
    </source>
</reference>
<dbReference type="Proteomes" id="UP001144396">
    <property type="component" value="Unassembled WGS sequence"/>
</dbReference>
<dbReference type="EMBL" id="BSDP01000001">
    <property type="protein sequence ID" value="GLI26903.1"/>
    <property type="molecule type" value="Genomic_DNA"/>
</dbReference>
<sequence length="106" mass="12139">MSDDGGSGEQLTYARNDDESRFEIYLGTALAGFSEFKERGDRITFLHTEVFDQYEGQGIGSRLARFVLDDAVARGLLIVPRCPFIAAYLRRHEEFEDHVRWPPRSP</sequence>
<dbReference type="InterPro" id="IPR045057">
    <property type="entry name" value="Gcn5-rel_NAT"/>
</dbReference>
<organism evidence="2 3">
    <name type="scientific">Agromyces rhizosphaerae</name>
    <dbReference type="NCBI Taxonomy" id="88374"/>
    <lineage>
        <taxon>Bacteria</taxon>
        <taxon>Bacillati</taxon>
        <taxon>Actinomycetota</taxon>
        <taxon>Actinomycetes</taxon>
        <taxon>Micrococcales</taxon>
        <taxon>Microbacteriaceae</taxon>
        <taxon>Agromyces</taxon>
    </lineage>
</organism>
<dbReference type="InterPro" id="IPR031165">
    <property type="entry name" value="GNAT_YJDJ"/>
</dbReference>
<dbReference type="SUPFAM" id="SSF55729">
    <property type="entry name" value="Acyl-CoA N-acyltransferases (Nat)"/>
    <property type="match status" value="1"/>
</dbReference>
<dbReference type="Gene3D" id="3.40.630.30">
    <property type="match status" value="1"/>
</dbReference>
<dbReference type="RefSeq" id="WP_281882966.1">
    <property type="nucleotide sequence ID" value="NZ_BSDP01000001.1"/>
</dbReference>
<evidence type="ECO:0000313" key="3">
    <source>
        <dbReference type="Proteomes" id="UP001144396"/>
    </source>
</evidence>
<dbReference type="Pfam" id="PF14542">
    <property type="entry name" value="Acetyltransf_CG"/>
    <property type="match status" value="1"/>
</dbReference>
<dbReference type="AlphaFoldDB" id="A0A9W6CZV2"/>
<proteinExistence type="predicted"/>
<dbReference type="PROSITE" id="PS51729">
    <property type="entry name" value="GNAT_YJDJ"/>
    <property type="match status" value="1"/>
</dbReference>
<protein>
    <recommendedName>
        <fullName evidence="1">N-acetyltransferase domain-containing protein</fullName>
    </recommendedName>
</protein>
<feature type="domain" description="N-acetyltransferase" evidence="1">
    <location>
        <begin position="14"/>
        <end position="100"/>
    </location>
</feature>
<comment type="caution">
    <text evidence="2">The sequence shown here is derived from an EMBL/GenBank/DDBJ whole genome shotgun (WGS) entry which is preliminary data.</text>
</comment>
<dbReference type="PANTHER" id="PTHR31435">
    <property type="entry name" value="PROTEIN NATD1"/>
    <property type="match status" value="1"/>
</dbReference>
<evidence type="ECO:0000313" key="2">
    <source>
        <dbReference type="EMBL" id="GLI26903.1"/>
    </source>
</evidence>
<keyword evidence="3" id="KW-1185">Reference proteome</keyword>
<dbReference type="PANTHER" id="PTHR31435:SF10">
    <property type="entry name" value="BSR4717 PROTEIN"/>
    <property type="match status" value="1"/>
</dbReference>
<evidence type="ECO:0000259" key="1">
    <source>
        <dbReference type="PROSITE" id="PS51729"/>
    </source>
</evidence>